<keyword evidence="3" id="KW-1185">Reference proteome</keyword>
<reference evidence="2" key="1">
    <citation type="thesis" date="2020" institute="ProQuest LLC" country="789 East Eisenhower Parkway, Ann Arbor, MI, USA">
        <title>Comparative Genomics and Chromosome Evolution.</title>
        <authorList>
            <person name="Mudd A.B."/>
        </authorList>
    </citation>
    <scope>NUCLEOTIDE SEQUENCE</scope>
    <source>
        <strain evidence="2">HN-11 Male</strain>
        <tissue evidence="2">Kidney and liver</tissue>
    </source>
</reference>
<dbReference type="Proteomes" id="UP000770717">
    <property type="component" value="Unassembled WGS sequence"/>
</dbReference>
<feature type="signal peptide" evidence="1">
    <location>
        <begin position="1"/>
        <end position="26"/>
    </location>
</feature>
<proteinExistence type="predicted"/>
<evidence type="ECO:0000313" key="3">
    <source>
        <dbReference type="Proteomes" id="UP000770717"/>
    </source>
</evidence>
<accession>A0A8J6F449</accession>
<protein>
    <submittedName>
        <fullName evidence="2">Uncharacterized protein</fullName>
    </submittedName>
</protein>
<keyword evidence="1" id="KW-0732">Signal</keyword>
<feature type="chain" id="PRO_5035236592" evidence="1">
    <location>
        <begin position="27"/>
        <end position="83"/>
    </location>
</feature>
<gene>
    <name evidence="2" type="ORF">GDO78_011962</name>
</gene>
<evidence type="ECO:0000313" key="2">
    <source>
        <dbReference type="EMBL" id="KAG9480220.1"/>
    </source>
</evidence>
<sequence>MQIGIGILVTLIILLLLSVCIVPCIRRPCAKLTDQMVPVVPVYVDAETPGDGYMPIIQQSDLSPYGSVSAETGVTTLVSQPLE</sequence>
<dbReference type="AlphaFoldDB" id="A0A8J6F449"/>
<organism evidence="2 3">
    <name type="scientific">Eleutherodactylus coqui</name>
    <name type="common">Puerto Rican coqui</name>
    <dbReference type="NCBI Taxonomy" id="57060"/>
    <lineage>
        <taxon>Eukaryota</taxon>
        <taxon>Metazoa</taxon>
        <taxon>Chordata</taxon>
        <taxon>Craniata</taxon>
        <taxon>Vertebrata</taxon>
        <taxon>Euteleostomi</taxon>
        <taxon>Amphibia</taxon>
        <taxon>Batrachia</taxon>
        <taxon>Anura</taxon>
        <taxon>Neobatrachia</taxon>
        <taxon>Hyloidea</taxon>
        <taxon>Eleutherodactylidae</taxon>
        <taxon>Eleutherodactylinae</taxon>
        <taxon>Eleutherodactylus</taxon>
        <taxon>Eleutherodactylus</taxon>
    </lineage>
</organism>
<name>A0A8J6F449_ELECQ</name>
<comment type="caution">
    <text evidence="2">The sequence shown here is derived from an EMBL/GenBank/DDBJ whole genome shotgun (WGS) entry which is preliminary data.</text>
</comment>
<evidence type="ECO:0000256" key="1">
    <source>
        <dbReference type="SAM" id="SignalP"/>
    </source>
</evidence>
<dbReference type="EMBL" id="WNTK01000007">
    <property type="protein sequence ID" value="KAG9480220.1"/>
    <property type="molecule type" value="Genomic_DNA"/>
</dbReference>